<dbReference type="Proteomes" id="UP000576152">
    <property type="component" value="Unassembled WGS sequence"/>
</dbReference>
<keyword evidence="4" id="KW-1185">Reference proteome</keyword>
<name>A0ABR6HQ92_9RHOB</name>
<sequence>MQTTPPPLSGVIAAIATALNEGGNPDHAATLRHARWLIENGCDGLNLLGTTGEASSLPASARTELMSVMAQGIAPARMMVGTGRPDLATTVALTRHAAELGYAGALVLPPYYYKGVDEAGLYAFFEGLVKATADRPIPIYLYNFPQMTGLRFEIGFAAWLKARFPDRIGGAKDSSGDLAYAADLARIDGFDVFPSNEAALAQAPKHGFAGCISATVNLTAPLAQRLWADPHDAALAEEIGRRRRAIAATPLIPSVKALVARLHDMPGYARVLPPLAPLTEDQGRALPAPFVLASEPA</sequence>
<dbReference type="PRINTS" id="PR00146">
    <property type="entry name" value="DHPICSNTHASE"/>
</dbReference>
<evidence type="ECO:0000313" key="4">
    <source>
        <dbReference type="Proteomes" id="UP000576152"/>
    </source>
</evidence>
<dbReference type="SUPFAM" id="SSF51569">
    <property type="entry name" value="Aldolase"/>
    <property type="match status" value="1"/>
</dbReference>
<dbReference type="EC" id="4.3.3.7" evidence="3"/>
<dbReference type="Gene3D" id="3.20.20.70">
    <property type="entry name" value="Aldolase class I"/>
    <property type="match status" value="1"/>
</dbReference>
<dbReference type="GO" id="GO:0008840">
    <property type="term" value="F:4-hydroxy-tetrahydrodipicolinate synthase activity"/>
    <property type="evidence" value="ECO:0007669"/>
    <property type="project" value="UniProtKB-EC"/>
</dbReference>
<dbReference type="PANTHER" id="PTHR12128:SF67">
    <property type="entry name" value="BLR3884 PROTEIN"/>
    <property type="match status" value="1"/>
</dbReference>
<dbReference type="CDD" id="cd00408">
    <property type="entry name" value="DHDPS-like"/>
    <property type="match status" value="1"/>
</dbReference>
<dbReference type="InterPro" id="IPR013785">
    <property type="entry name" value="Aldolase_TIM"/>
</dbReference>
<evidence type="ECO:0000256" key="1">
    <source>
        <dbReference type="ARBA" id="ARBA00023239"/>
    </source>
</evidence>
<accession>A0ABR6HQ92</accession>
<dbReference type="SMART" id="SM01130">
    <property type="entry name" value="DHDPS"/>
    <property type="match status" value="1"/>
</dbReference>
<proteinExistence type="inferred from homology"/>
<protein>
    <submittedName>
        <fullName evidence="3">4-hydroxy-tetrahydrodipicolinate synthase</fullName>
        <ecNumber evidence="3">4.3.3.7</ecNumber>
    </submittedName>
</protein>
<evidence type="ECO:0000313" key="3">
    <source>
        <dbReference type="EMBL" id="MBB3712643.1"/>
    </source>
</evidence>
<comment type="caution">
    <text evidence="3">The sequence shown here is derived from an EMBL/GenBank/DDBJ whole genome shotgun (WGS) entry which is preliminary data.</text>
</comment>
<dbReference type="EMBL" id="JACIBX010000008">
    <property type="protein sequence ID" value="MBB3712643.1"/>
    <property type="molecule type" value="Genomic_DNA"/>
</dbReference>
<organism evidence="3 4">
    <name type="scientific">Limimaricola variabilis</name>
    <dbReference type="NCBI Taxonomy" id="1492771"/>
    <lineage>
        <taxon>Bacteria</taxon>
        <taxon>Pseudomonadati</taxon>
        <taxon>Pseudomonadota</taxon>
        <taxon>Alphaproteobacteria</taxon>
        <taxon>Rhodobacterales</taxon>
        <taxon>Paracoccaceae</taxon>
        <taxon>Limimaricola</taxon>
    </lineage>
</organism>
<dbReference type="Pfam" id="PF00701">
    <property type="entry name" value="DHDPS"/>
    <property type="match status" value="1"/>
</dbReference>
<dbReference type="RefSeq" id="WP_183473247.1">
    <property type="nucleotide sequence ID" value="NZ_JACIBX010000008.1"/>
</dbReference>
<gene>
    <name evidence="3" type="ORF">FHS00_002238</name>
</gene>
<dbReference type="PANTHER" id="PTHR12128">
    <property type="entry name" value="DIHYDRODIPICOLINATE SYNTHASE"/>
    <property type="match status" value="1"/>
</dbReference>
<reference evidence="3 4" key="1">
    <citation type="submission" date="2020-08" db="EMBL/GenBank/DDBJ databases">
        <title>Genomic Encyclopedia of Type Strains, Phase III (KMG-III): the genomes of soil and plant-associated and newly described type strains.</title>
        <authorList>
            <person name="Whitman W."/>
        </authorList>
    </citation>
    <scope>NUCLEOTIDE SEQUENCE [LARGE SCALE GENOMIC DNA]</scope>
    <source>
        <strain evidence="3 4">CECT 8572</strain>
    </source>
</reference>
<evidence type="ECO:0000256" key="2">
    <source>
        <dbReference type="PIRNR" id="PIRNR001365"/>
    </source>
</evidence>
<dbReference type="PIRSF" id="PIRSF001365">
    <property type="entry name" value="DHDPS"/>
    <property type="match status" value="1"/>
</dbReference>
<keyword evidence="1 2" id="KW-0456">Lyase</keyword>
<comment type="similarity">
    <text evidence="2">Belongs to the DapA family.</text>
</comment>
<dbReference type="InterPro" id="IPR002220">
    <property type="entry name" value="DapA-like"/>
</dbReference>